<evidence type="ECO:0000313" key="1">
    <source>
        <dbReference type="EMBL" id="KAK8881514.1"/>
    </source>
</evidence>
<dbReference type="Proteomes" id="UP001470230">
    <property type="component" value="Unassembled WGS sequence"/>
</dbReference>
<accession>A0ABR2JS33</accession>
<reference evidence="1 2" key="1">
    <citation type="submission" date="2024-04" db="EMBL/GenBank/DDBJ databases">
        <title>Tritrichomonas musculus Genome.</title>
        <authorList>
            <person name="Alves-Ferreira E."/>
            <person name="Grigg M."/>
            <person name="Lorenzi H."/>
            <person name="Galac M."/>
        </authorList>
    </citation>
    <scope>NUCLEOTIDE SEQUENCE [LARGE SCALE GENOMIC DNA]</scope>
    <source>
        <strain evidence="1 2">EAF2021</strain>
    </source>
</reference>
<comment type="caution">
    <text evidence="1">The sequence shown here is derived from an EMBL/GenBank/DDBJ whole genome shotgun (WGS) entry which is preliminary data.</text>
</comment>
<dbReference type="EMBL" id="JAPFFF010000010">
    <property type="protein sequence ID" value="KAK8881514.1"/>
    <property type="molecule type" value="Genomic_DNA"/>
</dbReference>
<organism evidence="1 2">
    <name type="scientific">Tritrichomonas musculus</name>
    <dbReference type="NCBI Taxonomy" id="1915356"/>
    <lineage>
        <taxon>Eukaryota</taxon>
        <taxon>Metamonada</taxon>
        <taxon>Parabasalia</taxon>
        <taxon>Tritrichomonadida</taxon>
        <taxon>Tritrichomonadidae</taxon>
        <taxon>Tritrichomonas</taxon>
    </lineage>
</organism>
<gene>
    <name evidence="1" type="ORF">M9Y10_004252</name>
</gene>
<proteinExistence type="predicted"/>
<evidence type="ECO:0000313" key="2">
    <source>
        <dbReference type="Proteomes" id="UP001470230"/>
    </source>
</evidence>
<name>A0ABR2JS33_9EUKA</name>
<protein>
    <submittedName>
        <fullName evidence="1">Uncharacterized protein</fullName>
    </submittedName>
</protein>
<sequence>MKIKVILDDHDEYYDSPGYTGKIIYSIKIEDDYDLVFFMGKLKIIEVIRILTLNPIELVVERINIFSFFYDREIIQNFKFIDEPIKMIEIEDDKQKVEIKANVEFKLTISYDFNYVIEKINQMMWDNDRIEKYKKAISDEKIQNASFDILNEYIEKQPLKVVYSRDVMKLLKKGLIKVVFLSWNFIKKLDDKSFDELTNINNKFNNANIIMFWKKNKNYKELLEYEIIGVSF</sequence>
<keyword evidence="2" id="KW-1185">Reference proteome</keyword>